<evidence type="ECO:0000313" key="2">
    <source>
        <dbReference type="WBParaSite" id="JU765_v2.g9089.t1"/>
    </source>
</evidence>
<accession>A0AC34RQ23</accession>
<protein>
    <submittedName>
        <fullName evidence="2">Metallo-beta-lactamase domain-containing protein</fullName>
    </submittedName>
</protein>
<dbReference type="WBParaSite" id="JU765_v2.g9089.t1">
    <property type="protein sequence ID" value="JU765_v2.g9089.t1"/>
    <property type="gene ID" value="JU765_v2.g9089"/>
</dbReference>
<dbReference type="Proteomes" id="UP000887576">
    <property type="component" value="Unplaced"/>
</dbReference>
<reference evidence="2" key="1">
    <citation type="submission" date="2022-11" db="UniProtKB">
        <authorList>
            <consortium name="WormBaseParasite"/>
        </authorList>
    </citation>
    <scope>IDENTIFICATION</scope>
</reference>
<proteinExistence type="predicted"/>
<organism evidence="1 2">
    <name type="scientific">Panagrolaimus sp. JU765</name>
    <dbReference type="NCBI Taxonomy" id="591449"/>
    <lineage>
        <taxon>Eukaryota</taxon>
        <taxon>Metazoa</taxon>
        <taxon>Ecdysozoa</taxon>
        <taxon>Nematoda</taxon>
        <taxon>Chromadorea</taxon>
        <taxon>Rhabditida</taxon>
        <taxon>Tylenchina</taxon>
        <taxon>Panagrolaimomorpha</taxon>
        <taxon>Panagrolaimoidea</taxon>
        <taxon>Panagrolaimidae</taxon>
        <taxon>Panagrolaimus</taxon>
    </lineage>
</organism>
<evidence type="ECO:0000313" key="1">
    <source>
        <dbReference type="Proteomes" id="UP000887576"/>
    </source>
</evidence>
<name>A0AC34RQ23_9BILA</name>
<sequence>MIFRRILIDTGEPGIDEYIVKLREALGDAEIEAIIATHWHHDHIGGIDNVYKLIGKKVPIYKFKREDSTDDRTDFKFVEHGFEVSTEGATLRLLHTPGHTTDHMAVLLKEENVLFSGDCILGEGSAVFEDLHSYMNSLHKFLDIKPATIFPGHGPVVANPETKIKEYIHHRLEREKQIIAALSESDTMTSMDIVNVVYKETPLNLKLAAVGNVRHHLSKLMKDGRVKQVSTDNYLLVNMSHQ</sequence>